<evidence type="ECO:0000313" key="3">
    <source>
        <dbReference type="Proteomes" id="UP001231109"/>
    </source>
</evidence>
<dbReference type="RefSeq" id="WP_305973190.1">
    <property type="nucleotide sequence ID" value="NZ_JAPJDZ010000002.1"/>
</dbReference>
<dbReference type="Pfam" id="PF07045">
    <property type="entry name" value="DUF1330"/>
    <property type="match status" value="1"/>
</dbReference>
<reference evidence="2 3" key="1">
    <citation type="submission" date="2022-11" db="EMBL/GenBank/DDBJ databases">
        <title>Viruses from the air-sea interface of a natural surface slick.</title>
        <authorList>
            <person name="Rahlff J."/>
            <person name="Holmfeldt K."/>
        </authorList>
    </citation>
    <scope>NUCLEOTIDE SEQUENCE [LARGE SCALE GENOMIC DNA]</scope>
    <source>
        <strain evidence="2 3">SMS4</strain>
    </source>
</reference>
<dbReference type="PANTHER" id="PTHR41521">
    <property type="match status" value="1"/>
</dbReference>
<evidence type="ECO:0000313" key="2">
    <source>
        <dbReference type="EMBL" id="MDP5134552.1"/>
    </source>
</evidence>
<sequence length="99" mass="11116">MSYLFIVETNITDPSWVNEYLLKVTPLVSRFGGKYLTRTSAIELLEGAGKPQFSLVAQFPSKEDALDFYNSEEYEPFKQARQSGSVSKFLLVPVENATA</sequence>
<protein>
    <submittedName>
        <fullName evidence="2">DUF1330 domain-containing protein</fullName>
    </submittedName>
</protein>
<dbReference type="InterPro" id="IPR010753">
    <property type="entry name" value="DUF1330"/>
</dbReference>
<dbReference type="InterPro" id="IPR011008">
    <property type="entry name" value="Dimeric_a/b-barrel"/>
</dbReference>
<gene>
    <name evidence="2" type="ORF">ORJ04_01140</name>
</gene>
<dbReference type="Proteomes" id="UP001231109">
    <property type="component" value="Unassembled WGS sequence"/>
</dbReference>
<dbReference type="PANTHER" id="PTHR41521:SF4">
    <property type="entry name" value="BLR0684 PROTEIN"/>
    <property type="match status" value="1"/>
</dbReference>
<name>A0ABT9HTV0_9GAMM</name>
<evidence type="ECO:0000259" key="1">
    <source>
        <dbReference type="Pfam" id="PF07045"/>
    </source>
</evidence>
<keyword evidence="3" id="KW-1185">Reference proteome</keyword>
<accession>A0ABT9HTV0</accession>
<comment type="caution">
    <text evidence="2">The sequence shown here is derived from an EMBL/GenBank/DDBJ whole genome shotgun (WGS) entry which is preliminary data.</text>
</comment>
<organism evidence="2 3">
    <name type="scientific">Rheinheimera baltica</name>
    <dbReference type="NCBI Taxonomy" id="67576"/>
    <lineage>
        <taxon>Bacteria</taxon>
        <taxon>Pseudomonadati</taxon>
        <taxon>Pseudomonadota</taxon>
        <taxon>Gammaproteobacteria</taxon>
        <taxon>Chromatiales</taxon>
        <taxon>Chromatiaceae</taxon>
        <taxon>Rheinheimera</taxon>
    </lineage>
</organism>
<dbReference type="EMBL" id="JAPJDZ010000002">
    <property type="protein sequence ID" value="MDP5134552.1"/>
    <property type="molecule type" value="Genomic_DNA"/>
</dbReference>
<dbReference type="SUPFAM" id="SSF54909">
    <property type="entry name" value="Dimeric alpha+beta barrel"/>
    <property type="match status" value="1"/>
</dbReference>
<feature type="domain" description="DUF1330" evidence="1">
    <location>
        <begin position="5"/>
        <end position="92"/>
    </location>
</feature>
<proteinExistence type="predicted"/>
<dbReference type="Gene3D" id="3.30.70.100">
    <property type="match status" value="1"/>
</dbReference>